<reference evidence="10" key="3">
    <citation type="submission" date="2025-09" db="UniProtKB">
        <authorList>
            <consortium name="Ensembl"/>
        </authorList>
    </citation>
    <scope>IDENTIFICATION</scope>
</reference>
<dbReference type="Proteomes" id="UP000008672">
    <property type="component" value="Unassembled WGS sequence"/>
</dbReference>
<dbReference type="CDD" id="cd00637">
    <property type="entry name" value="7tm_classA_rhodopsin-like"/>
    <property type="match status" value="1"/>
</dbReference>
<evidence type="ECO:0000256" key="3">
    <source>
        <dbReference type="ARBA" id="ARBA00022989"/>
    </source>
</evidence>
<feature type="transmembrane region" description="Helical" evidence="8">
    <location>
        <begin position="62"/>
        <end position="81"/>
    </location>
</feature>
<evidence type="ECO:0000256" key="6">
    <source>
        <dbReference type="ARBA" id="ARBA00023170"/>
    </source>
</evidence>
<evidence type="ECO:0000313" key="10">
    <source>
        <dbReference type="Ensembl" id="ENSLACP00000012959.1"/>
    </source>
</evidence>
<proteinExistence type="predicted"/>
<evidence type="ECO:0000256" key="8">
    <source>
        <dbReference type="SAM" id="Phobius"/>
    </source>
</evidence>
<dbReference type="HOGENOM" id="CLU_009579_3_3_1"/>
<dbReference type="EMBL" id="AFYH01100452">
    <property type="status" value="NOT_ANNOTATED_CDS"/>
    <property type="molecule type" value="Genomic_DNA"/>
</dbReference>
<reference evidence="11" key="1">
    <citation type="submission" date="2011-08" db="EMBL/GenBank/DDBJ databases">
        <title>The draft genome of Latimeria chalumnae.</title>
        <authorList>
            <person name="Di Palma F."/>
            <person name="Alfoldi J."/>
            <person name="Johnson J."/>
            <person name="Berlin A."/>
            <person name="Gnerre S."/>
            <person name="Jaffe D."/>
            <person name="MacCallum I."/>
            <person name="Young S."/>
            <person name="Walker B.J."/>
            <person name="Lander E."/>
            <person name="Lindblad-Toh K."/>
        </authorList>
    </citation>
    <scope>NUCLEOTIDE SEQUENCE [LARGE SCALE GENOMIC DNA]</scope>
    <source>
        <strain evidence="11">Wild caught</strain>
    </source>
</reference>
<evidence type="ECO:0000259" key="9">
    <source>
        <dbReference type="PROSITE" id="PS50262"/>
    </source>
</evidence>
<evidence type="ECO:0000313" key="11">
    <source>
        <dbReference type="Proteomes" id="UP000008672"/>
    </source>
</evidence>
<keyword evidence="5 8" id="KW-0472">Membrane</keyword>
<evidence type="ECO:0000256" key="7">
    <source>
        <dbReference type="ARBA" id="ARBA00023224"/>
    </source>
</evidence>
<dbReference type="InterPro" id="IPR017452">
    <property type="entry name" value="GPCR_Rhodpsn_7TM"/>
</dbReference>
<reference evidence="10" key="2">
    <citation type="submission" date="2025-08" db="UniProtKB">
        <authorList>
            <consortium name="Ensembl"/>
        </authorList>
    </citation>
    <scope>IDENTIFICATION</scope>
</reference>
<keyword evidence="11" id="KW-1185">Reference proteome</keyword>
<dbReference type="InParanoid" id="H3ATI8"/>
<organism evidence="10 11">
    <name type="scientific">Latimeria chalumnae</name>
    <name type="common">Coelacanth</name>
    <dbReference type="NCBI Taxonomy" id="7897"/>
    <lineage>
        <taxon>Eukaryota</taxon>
        <taxon>Metazoa</taxon>
        <taxon>Chordata</taxon>
        <taxon>Craniata</taxon>
        <taxon>Vertebrata</taxon>
        <taxon>Euteleostomi</taxon>
        <taxon>Coelacanthiformes</taxon>
        <taxon>Coelacanthidae</taxon>
        <taxon>Latimeria</taxon>
    </lineage>
</organism>
<feature type="transmembrane region" description="Helical" evidence="8">
    <location>
        <begin position="136"/>
        <end position="158"/>
    </location>
</feature>
<comment type="subcellular location">
    <subcellularLocation>
        <location evidence="1">Membrane</location>
        <topology evidence="1">Multi-pass membrane protein</topology>
    </subcellularLocation>
</comment>
<dbReference type="Gene3D" id="1.20.1070.10">
    <property type="entry name" value="Rhodopsin 7-helix transmembrane proteins"/>
    <property type="match status" value="1"/>
</dbReference>
<keyword evidence="6" id="KW-0675">Receptor</keyword>
<feature type="transmembrane region" description="Helical" evidence="8">
    <location>
        <begin position="20"/>
        <end position="41"/>
    </location>
</feature>
<dbReference type="Ensembl" id="ENSLACT00000013054.1">
    <property type="protein sequence ID" value="ENSLACP00000012959.1"/>
    <property type="gene ID" value="ENSLACG00000011413.1"/>
</dbReference>
<dbReference type="PRINTS" id="PR00237">
    <property type="entry name" value="GPCRRHODOPSN"/>
</dbReference>
<dbReference type="Pfam" id="PF00001">
    <property type="entry name" value="7tm_1"/>
    <property type="match status" value="1"/>
</dbReference>
<dbReference type="OMA" id="SAEMLCA"/>
<dbReference type="EMBL" id="AFYH01100450">
    <property type="status" value="NOT_ANNOTATED_CDS"/>
    <property type="molecule type" value="Genomic_DNA"/>
</dbReference>
<feature type="transmembrane region" description="Helical" evidence="8">
    <location>
        <begin position="101"/>
        <end position="124"/>
    </location>
</feature>
<name>H3ATI8_LATCH</name>
<dbReference type="PROSITE" id="PS50262">
    <property type="entry name" value="G_PROTEIN_RECEP_F1_2"/>
    <property type="match status" value="1"/>
</dbReference>
<dbReference type="GeneTree" id="ENSGT00940000166955"/>
<evidence type="ECO:0000256" key="2">
    <source>
        <dbReference type="ARBA" id="ARBA00022692"/>
    </source>
</evidence>
<dbReference type="InterPro" id="IPR050125">
    <property type="entry name" value="GPCR_opsins"/>
</dbReference>
<dbReference type="GO" id="GO:0004930">
    <property type="term" value="F:G protein-coupled receptor activity"/>
    <property type="evidence" value="ECO:0007669"/>
    <property type="project" value="UniProtKB-KW"/>
</dbReference>
<dbReference type="AlphaFoldDB" id="H3ATI8"/>
<dbReference type="InterPro" id="IPR000276">
    <property type="entry name" value="GPCR_Rhodpsn"/>
</dbReference>
<feature type="transmembrane region" description="Helical" evidence="8">
    <location>
        <begin position="222"/>
        <end position="242"/>
    </location>
</feature>
<feature type="domain" description="G-protein coupled receptors family 1 profile" evidence="9">
    <location>
        <begin position="36"/>
        <end position="279"/>
    </location>
</feature>
<feature type="transmembrane region" description="Helical" evidence="8">
    <location>
        <begin position="254"/>
        <end position="274"/>
    </location>
</feature>
<evidence type="ECO:0000256" key="1">
    <source>
        <dbReference type="ARBA" id="ARBA00004141"/>
    </source>
</evidence>
<dbReference type="SUPFAM" id="SSF81321">
    <property type="entry name" value="Family A G protein-coupled receptor-like"/>
    <property type="match status" value="1"/>
</dbReference>
<dbReference type="PANTHER" id="PTHR24240">
    <property type="entry name" value="OPSIN"/>
    <property type="match status" value="1"/>
</dbReference>
<feature type="transmembrane region" description="Helical" evidence="8">
    <location>
        <begin position="178"/>
        <end position="201"/>
    </location>
</feature>
<keyword evidence="7" id="KW-0807">Transducer</keyword>
<keyword evidence="3 8" id="KW-1133">Transmembrane helix</keyword>
<evidence type="ECO:0000256" key="5">
    <source>
        <dbReference type="ARBA" id="ARBA00023136"/>
    </source>
</evidence>
<accession>H3ATI8</accession>
<dbReference type="EMBL" id="AFYH01100448">
    <property type="status" value="NOT_ANNOTATED_CDS"/>
    <property type="molecule type" value="Genomic_DNA"/>
</dbReference>
<sequence>WNISGTNVSQNSSWRVLQSSSLASAIFLELLLGISGNRLVIAAKVKSAKLLKMNSGVLMLNLALSDLGCSVLVMSSSMVSVATRGWVFGPVWCNLVCLLNYTFIIVSMGTLGIISLDCCVAVVCATSYRCLFSPRVMVLACCATWLSGLVFGAIPVFFHWVSYDTAEMICAIQWDQDFQRVVVCTLTAFVCCFLVPIAIILTSYSLMLRTFQESSRKFNKKLAEMIIALVVVYLVCYTPFALTKVLKVARRSMNAVPAWLSTVASIMAFLNCGLNPLIYSTNKEFQEAV</sequence>
<dbReference type="eggNOG" id="KOG3656">
    <property type="taxonomic scope" value="Eukaryota"/>
</dbReference>
<protein>
    <recommendedName>
        <fullName evidence="9">G-protein coupled receptors family 1 profile domain-containing protein</fullName>
    </recommendedName>
</protein>
<keyword evidence="4" id="KW-0297">G-protein coupled receptor</keyword>
<evidence type="ECO:0000256" key="4">
    <source>
        <dbReference type="ARBA" id="ARBA00023040"/>
    </source>
</evidence>
<dbReference type="EMBL" id="AFYH01100449">
    <property type="status" value="NOT_ANNOTATED_CDS"/>
    <property type="molecule type" value="Genomic_DNA"/>
</dbReference>
<dbReference type="GO" id="GO:0016020">
    <property type="term" value="C:membrane"/>
    <property type="evidence" value="ECO:0007669"/>
    <property type="project" value="UniProtKB-SubCell"/>
</dbReference>
<keyword evidence="2 8" id="KW-0812">Transmembrane</keyword>
<dbReference type="EMBL" id="AFYH01100451">
    <property type="status" value="NOT_ANNOTATED_CDS"/>
    <property type="molecule type" value="Genomic_DNA"/>
</dbReference>